<dbReference type="PROSITE" id="PS51352">
    <property type="entry name" value="THIOREDOXIN_2"/>
    <property type="match status" value="1"/>
</dbReference>
<evidence type="ECO:0000256" key="4">
    <source>
        <dbReference type="ARBA" id="ARBA00023157"/>
    </source>
</evidence>
<dbReference type="PROSITE" id="PS00194">
    <property type="entry name" value="THIOREDOXIN_1"/>
    <property type="match status" value="1"/>
</dbReference>
<dbReference type="EMBL" id="CP005385">
    <property type="protein sequence ID" value="AGK04118.1"/>
    <property type="molecule type" value="Genomic_DNA"/>
</dbReference>
<gene>
    <name evidence="8" type="ORF">K649_04080</name>
</gene>
<organism evidence="8 9">
    <name type="scientific">Meiothermus ruber (strain ATCC 35948 / DSM 1279 / VKM B-1258 / 21)</name>
    <name type="common">Thermus ruber</name>
    <dbReference type="NCBI Taxonomy" id="504728"/>
    <lineage>
        <taxon>Bacteria</taxon>
        <taxon>Thermotogati</taxon>
        <taxon>Deinococcota</taxon>
        <taxon>Deinococci</taxon>
        <taxon>Thermales</taxon>
        <taxon>Thermaceae</taxon>
        <taxon>Meiothermus</taxon>
    </lineage>
</organism>
<dbReference type="FunFam" id="3.40.30.10:FF:000001">
    <property type="entry name" value="Thioredoxin"/>
    <property type="match status" value="1"/>
</dbReference>
<comment type="similarity">
    <text evidence="1">Belongs to the thioredoxin family.</text>
</comment>
<dbReference type="PANTHER" id="PTHR45663">
    <property type="entry name" value="GEO12009P1"/>
    <property type="match status" value="1"/>
</dbReference>
<dbReference type="InterPro" id="IPR017937">
    <property type="entry name" value="Thioredoxin_CS"/>
</dbReference>
<dbReference type="GO" id="GO:0005829">
    <property type="term" value="C:cytosol"/>
    <property type="evidence" value="ECO:0007669"/>
    <property type="project" value="TreeGrafter"/>
</dbReference>
<dbReference type="PATRIC" id="fig|504728.9.peg.844"/>
<evidence type="ECO:0000313" key="9">
    <source>
        <dbReference type="Proteomes" id="UP000013026"/>
    </source>
</evidence>
<evidence type="ECO:0000256" key="2">
    <source>
        <dbReference type="ARBA" id="ARBA00022448"/>
    </source>
</evidence>
<dbReference type="GO" id="GO:0015035">
    <property type="term" value="F:protein-disulfide reductase activity"/>
    <property type="evidence" value="ECO:0007669"/>
    <property type="project" value="UniProtKB-UniRule"/>
</dbReference>
<evidence type="ECO:0000256" key="1">
    <source>
        <dbReference type="ARBA" id="ARBA00008987"/>
    </source>
</evidence>
<keyword evidence="2" id="KW-0813">Transport</keyword>
<keyword evidence="4" id="KW-1015">Disulfide bond</keyword>
<evidence type="ECO:0000313" key="8">
    <source>
        <dbReference type="EMBL" id="AGK04118.1"/>
    </source>
</evidence>
<dbReference type="InterPro" id="IPR013766">
    <property type="entry name" value="Thioredoxin_domain"/>
</dbReference>
<dbReference type="Gene3D" id="2.30.30.380">
    <property type="entry name" value="Zn-finger domain of Sec23/24"/>
    <property type="match status" value="1"/>
</dbReference>
<sequence>MGVTMAVSDNITTCIHCGAKNRLGNPPAGQVPVCGACKKPLPWLVNATQGLTPELQASVPVLVDFWAEWCGPCKMIAPVLEEIAREYAGRLKVVKLNVDHHPLAQSAYHVQGIPTLILFKNGQPVERIVGAAPKHMLLQKLQPHL</sequence>
<dbReference type="NCBIfam" id="TIGR01068">
    <property type="entry name" value="thioredoxin"/>
    <property type="match status" value="1"/>
</dbReference>
<evidence type="ECO:0000256" key="5">
    <source>
        <dbReference type="ARBA" id="ARBA00023284"/>
    </source>
</evidence>
<dbReference type="eggNOG" id="COG3118">
    <property type="taxonomic scope" value="Bacteria"/>
</dbReference>
<dbReference type="STRING" id="504728.K649_04080"/>
<dbReference type="Pfam" id="PF00085">
    <property type="entry name" value="Thioredoxin"/>
    <property type="match status" value="1"/>
</dbReference>
<dbReference type="PANTHER" id="PTHR45663:SF11">
    <property type="entry name" value="GEO12009P1"/>
    <property type="match status" value="1"/>
</dbReference>
<feature type="domain" description="Thioredoxin" evidence="7">
    <location>
        <begin position="41"/>
        <end position="145"/>
    </location>
</feature>
<dbReference type="InterPro" id="IPR036249">
    <property type="entry name" value="Thioredoxin-like_sf"/>
</dbReference>
<name>M9XBU2_MEIRD</name>
<dbReference type="Proteomes" id="UP000013026">
    <property type="component" value="Chromosome"/>
</dbReference>
<dbReference type="GO" id="GO:0045454">
    <property type="term" value="P:cell redox homeostasis"/>
    <property type="evidence" value="ECO:0007669"/>
    <property type="project" value="TreeGrafter"/>
</dbReference>
<protein>
    <recommendedName>
        <fullName evidence="6">Thioredoxin</fullName>
    </recommendedName>
</protein>
<reference evidence="8 9" key="1">
    <citation type="submission" date="2013-04" db="EMBL/GenBank/DDBJ databases">
        <authorList>
            <person name="Chin J."/>
            <person name="Alexander D.H."/>
            <person name="Marks P."/>
            <person name="Korlach J."/>
            <person name="Clum A."/>
            <person name="Copeland A."/>
        </authorList>
    </citation>
    <scope>NUCLEOTIDE SEQUENCE [LARGE SCALE GENOMIC DNA]</scope>
    <source>
        <strain evidence="9">ATCC 35948 / DSM 1279 / VKM B-1258 / 21</strain>
    </source>
</reference>
<dbReference type="PRINTS" id="PR00421">
    <property type="entry name" value="THIOREDOXIN"/>
</dbReference>
<proteinExistence type="inferred from homology"/>
<dbReference type="InterPro" id="IPR005746">
    <property type="entry name" value="Thioredoxin"/>
</dbReference>
<dbReference type="KEGG" id="mre:K649_04080"/>
<dbReference type="SUPFAM" id="SSF52833">
    <property type="entry name" value="Thioredoxin-like"/>
    <property type="match status" value="1"/>
</dbReference>
<keyword evidence="5" id="KW-0676">Redox-active center</keyword>
<evidence type="ECO:0000256" key="6">
    <source>
        <dbReference type="NCBIfam" id="TIGR01068"/>
    </source>
</evidence>
<dbReference type="CDD" id="cd02947">
    <property type="entry name" value="TRX_family"/>
    <property type="match status" value="1"/>
</dbReference>
<dbReference type="AlphaFoldDB" id="M9XBU2"/>
<evidence type="ECO:0000259" key="7">
    <source>
        <dbReference type="PROSITE" id="PS51352"/>
    </source>
</evidence>
<dbReference type="Gene3D" id="3.40.30.10">
    <property type="entry name" value="Glutaredoxin"/>
    <property type="match status" value="1"/>
</dbReference>
<evidence type="ECO:0000256" key="3">
    <source>
        <dbReference type="ARBA" id="ARBA00022982"/>
    </source>
</evidence>
<accession>M9XBU2</accession>
<keyword evidence="3" id="KW-0249">Electron transport</keyword>